<accession>A0ABP0ICH1</accession>
<dbReference type="Gene3D" id="1.25.10.10">
    <property type="entry name" value="Leucine-rich Repeat Variant"/>
    <property type="match status" value="1"/>
</dbReference>
<dbReference type="InterPro" id="IPR016024">
    <property type="entry name" value="ARM-type_fold"/>
</dbReference>
<proteinExistence type="predicted"/>
<evidence type="ECO:0000256" key="1">
    <source>
        <dbReference type="SAM" id="MobiDB-lite"/>
    </source>
</evidence>
<gene>
    <name evidence="2" type="ORF">CCMP2556_LOCUS5880</name>
</gene>
<comment type="caution">
    <text evidence="2">The sequence shown here is derived from an EMBL/GenBank/DDBJ whole genome shotgun (WGS) entry which is preliminary data.</text>
</comment>
<evidence type="ECO:0000313" key="2">
    <source>
        <dbReference type="EMBL" id="CAK8999983.1"/>
    </source>
</evidence>
<evidence type="ECO:0000313" key="3">
    <source>
        <dbReference type="Proteomes" id="UP001642484"/>
    </source>
</evidence>
<keyword evidence="3" id="KW-1185">Reference proteome</keyword>
<feature type="region of interest" description="Disordered" evidence="1">
    <location>
        <begin position="387"/>
        <end position="408"/>
    </location>
</feature>
<organism evidence="2 3">
    <name type="scientific">Durusdinium trenchii</name>
    <dbReference type="NCBI Taxonomy" id="1381693"/>
    <lineage>
        <taxon>Eukaryota</taxon>
        <taxon>Sar</taxon>
        <taxon>Alveolata</taxon>
        <taxon>Dinophyceae</taxon>
        <taxon>Suessiales</taxon>
        <taxon>Symbiodiniaceae</taxon>
        <taxon>Durusdinium</taxon>
    </lineage>
</organism>
<sequence>MTAEVQKALESLDRLAQAEQDAPPSATQCRNGMICLVHALQREVNKTGLTSGSISSISQRVVQLMQQHLEDSEVQRWGAATLEELFRRTPGPGRADQDTAAWAMTFRDAISALVSGAQASPAAIDLQRRCFSALICLLTTDDEDDAFDGSILASHMLEHEVMSLVAGAMQLHALSPSLLECAVSLISSLVLEGGDVAADEAFRTGCLKATLSTLARTLDNSENDDQWQGSCLVADASLQQTCLRALWSVSESGELGVTEIAADTGLESVISILSQDGTAEVHKWCASVLQSMLAKGGSDGLLAESVMLLNGSEVLVASIARYVDHLDVIERCAAALATLAAYGPDAAVSVLEAGGLSAVEEAAGVYGLDGDLGHWYHALQEAIEHCTDSDVSPAREAETTEDSSRIGL</sequence>
<name>A0ABP0ICH1_9DINO</name>
<dbReference type="Proteomes" id="UP001642484">
    <property type="component" value="Unassembled WGS sequence"/>
</dbReference>
<dbReference type="InterPro" id="IPR011989">
    <property type="entry name" value="ARM-like"/>
</dbReference>
<reference evidence="2 3" key="1">
    <citation type="submission" date="2024-02" db="EMBL/GenBank/DDBJ databases">
        <authorList>
            <person name="Chen Y."/>
            <person name="Shah S."/>
            <person name="Dougan E. K."/>
            <person name="Thang M."/>
            <person name="Chan C."/>
        </authorList>
    </citation>
    <scope>NUCLEOTIDE SEQUENCE [LARGE SCALE GENOMIC DNA]</scope>
</reference>
<dbReference type="SUPFAM" id="SSF48371">
    <property type="entry name" value="ARM repeat"/>
    <property type="match status" value="1"/>
</dbReference>
<dbReference type="EMBL" id="CAXAMN010002514">
    <property type="protein sequence ID" value="CAK8999983.1"/>
    <property type="molecule type" value="Genomic_DNA"/>
</dbReference>
<protein>
    <submittedName>
        <fullName evidence="2">Uncharacterized protein</fullName>
    </submittedName>
</protein>